<dbReference type="GO" id="GO:0003677">
    <property type="term" value="F:DNA binding"/>
    <property type="evidence" value="ECO:0007669"/>
    <property type="project" value="UniProtKB-UniRule"/>
</dbReference>
<evidence type="ECO:0000256" key="1">
    <source>
        <dbReference type="ARBA" id="ARBA00023125"/>
    </source>
</evidence>
<feature type="compositionally biased region" description="Low complexity" evidence="3">
    <location>
        <begin position="27"/>
        <end position="36"/>
    </location>
</feature>
<dbReference type="STRING" id="1193182.BN11_3820010"/>
<protein>
    <recommendedName>
        <fullName evidence="4">HTH tetR-type domain-containing protein</fullName>
    </recommendedName>
</protein>
<evidence type="ECO:0000256" key="3">
    <source>
        <dbReference type="SAM" id="MobiDB-lite"/>
    </source>
</evidence>
<proteinExistence type="predicted"/>
<dbReference type="SUPFAM" id="SSF48498">
    <property type="entry name" value="Tetracyclin repressor-like, C-terminal domain"/>
    <property type="match status" value="1"/>
</dbReference>
<reference evidence="5 6" key="1">
    <citation type="journal article" date="2013" name="ISME J.">
        <title>A metabolic model for members of the genus Tetrasphaera involved in enhanced biological phosphorus removal.</title>
        <authorList>
            <person name="Kristiansen R."/>
            <person name="Nguyen H.T.T."/>
            <person name="Saunders A.M."/>
            <person name="Nielsen J.L."/>
            <person name="Wimmer R."/>
            <person name="Le V.Q."/>
            <person name="McIlroy S.J."/>
            <person name="Petrovski S."/>
            <person name="Seviour R.J."/>
            <person name="Calteau A."/>
            <person name="Nielsen K.L."/>
            <person name="Nielsen P.H."/>
        </authorList>
    </citation>
    <scope>NUCLEOTIDE SEQUENCE [LARGE SCALE GENOMIC DNA]</scope>
    <source>
        <strain evidence="5 6">Ben110</strain>
    </source>
</reference>
<dbReference type="OrthoDB" id="7506349at2"/>
<dbReference type="SUPFAM" id="SSF46689">
    <property type="entry name" value="Homeodomain-like"/>
    <property type="match status" value="1"/>
</dbReference>
<organism evidence="5 6">
    <name type="scientific">Nostocoides australiense Ben110</name>
    <dbReference type="NCBI Taxonomy" id="1193182"/>
    <lineage>
        <taxon>Bacteria</taxon>
        <taxon>Bacillati</taxon>
        <taxon>Actinomycetota</taxon>
        <taxon>Actinomycetes</taxon>
        <taxon>Micrococcales</taxon>
        <taxon>Intrasporangiaceae</taxon>
        <taxon>Nostocoides</taxon>
    </lineage>
</organism>
<dbReference type="AlphaFoldDB" id="W6JY81"/>
<evidence type="ECO:0000256" key="2">
    <source>
        <dbReference type="PROSITE-ProRule" id="PRU00335"/>
    </source>
</evidence>
<feature type="region of interest" description="Disordered" evidence="3">
    <location>
        <begin position="1"/>
        <end position="43"/>
    </location>
</feature>
<comment type="caution">
    <text evidence="5">The sequence shown here is derived from an EMBL/GenBank/DDBJ whole genome shotgun (WGS) entry which is preliminary data.</text>
</comment>
<dbReference type="InterPro" id="IPR001647">
    <property type="entry name" value="HTH_TetR"/>
</dbReference>
<evidence type="ECO:0000313" key="6">
    <source>
        <dbReference type="Proteomes" id="UP000035763"/>
    </source>
</evidence>
<dbReference type="PROSITE" id="PS50977">
    <property type="entry name" value="HTH_TETR_2"/>
    <property type="match status" value="1"/>
</dbReference>
<name>W6JY81_9MICO</name>
<dbReference type="InterPro" id="IPR041583">
    <property type="entry name" value="TetR_C_31"/>
</dbReference>
<sequence length="245" mass="26848">MPVSVVSRSRDTRPMRSGCRRRRGRSQRGQSLGRASALMASGTSTADVRRRLVHAAIGQLADEGMKGLTHRKVEQRAELAQGLVKYHFGSLDGLIEAVLAHLAVLGFDNVMQVPQDVVAESLGTGVVPDSIWREARRVIDKMTSDQDVNRARFELFLHAKDRPELQAIIRRERDRFVDFITAVLPGAQGEAAARMLMAMIDGVLLHQISAPSEVVEEMAPAYLLGTISAGLLLPALEDLPPAARR</sequence>
<dbReference type="Gene3D" id="1.10.357.10">
    <property type="entry name" value="Tetracycline Repressor, domain 2"/>
    <property type="match status" value="1"/>
</dbReference>
<dbReference type="EMBL" id="CAJA01000315">
    <property type="protein sequence ID" value="CCH74092.1"/>
    <property type="molecule type" value="Genomic_DNA"/>
</dbReference>
<evidence type="ECO:0000259" key="4">
    <source>
        <dbReference type="PROSITE" id="PS50977"/>
    </source>
</evidence>
<dbReference type="InterPro" id="IPR036271">
    <property type="entry name" value="Tet_transcr_reg_TetR-rel_C_sf"/>
</dbReference>
<feature type="DNA-binding region" description="H-T-H motif" evidence="2">
    <location>
        <begin position="69"/>
        <end position="88"/>
    </location>
</feature>
<dbReference type="InterPro" id="IPR009057">
    <property type="entry name" value="Homeodomain-like_sf"/>
</dbReference>
<accession>W6JY81</accession>
<dbReference type="Pfam" id="PF00440">
    <property type="entry name" value="TetR_N"/>
    <property type="match status" value="1"/>
</dbReference>
<feature type="domain" description="HTH tetR-type" evidence="4">
    <location>
        <begin position="46"/>
        <end position="106"/>
    </location>
</feature>
<dbReference type="Proteomes" id="UP000035763">
    <property type="component" value="Unassembled WGS sequence"/>
</dbReference>
<evidence type="ECO:0000313" key="5">
    <source>
        <dbReference type="EMBL" id="CCH74092.1"/>
    </source>
</evidence>
<keyword evidence="1 2" id="KW-0238">DNA-binding</keyword>
<gene>
    <name evidence="5" type="ORF">BN11_3820010</name>
</gene>
<dbReference type="Pfam" id="PF17940">
    <property type="entry name" value="TetR_C_31"/>
    <property type="match status" value="1"/>
</dbReference>
<keyword evidence="6" id="KW-1185">Reference proteome</keyword>